<dbReference type="PROSITE" id="PS00107">
    <property type="entry name" value="PROTEIN_KINASE_ATP"/>
    <property type="match status" value="1"/>
</dbReference>
<name>A0A9P6CZ56_9AGAR</name>
<dbReference type="OrthoDB" id="1043025at2759"/>
<evidence type="ECO:0000256" key="7">
    <source>
        <dbReference type="PROSITE-ProRule" id="PRU10141"/>
    </source>
</evidence>
<evidence type="ECO:0000256" key="6">
    <source>
        <dbReference type="ARBA" id="ARBA00022840"/>
    </source>
</evidence>
<dbReference type="SUPFAM" id="SSF56112">
    <property type="entry name" value="Protein kinase-like (PK-like)"/>
    <property type="match status" value="1"/>
</dbReference>
<dbReference type="GO" id="GO:0038066">
    <property type="term" value="P:p38MAPK cascade"/>
    <property type="evidence" value="ECO:0007669"/>
    <property type="project" value="TreeGrafter"/>
</dbReference>
<dbReference type="PROSITE" id="PS50011">
    <property type="entry name" value="PROTEIN_KINASE_DOM"/>
    <property type="match status" value="1"/>
</dbReference>
<dbReference type="AlphaFoldDB" id="A0A9P6CZ56"/>
<keyword evidence="6 7" id="KW-0067">ATP-binding</keyword>
<comment type="caution">
    <text evidence="11">The sequence shown here is derived from an EMBL/GenBank/DDBJ whole genome shotgun (WGS) entry which is preliminary data.</text>
</comment>
<keyword evidence="3" id="KW-0808">Transferase</keyword>
<dbReference type="GO" id="GO:0005524">
    <property type="term" value="F:ATP binding"/>
    <property type="evidence" value="ECO:0007669"/>
    <property type="project" value="UniProtKB-UniRule"/>
</dbReference>
<keyword evidence="5" id="KW-0418">Kinase</keyword>
<dbReference type="Pfam" id="PF00069">
    <property type="entry name" value="Pkinase"/>
    <property type="match status" value="1"/>
</dbReference>
<sequence>MTEPDDPRNDPDSHYFQRNIDQLNDAGDTTSDEDEPAIASYVAAAAGDDIERTSALLIEDDPIEPTSQQEKQRLEWLALLASVLSGDVLKSEKTRIAVALNSLGDEQTNTHLSFWLAIRAKFHGRSVEEEKRKLEERRLRTVDGVINEILNFKVKDPDPDEDIDATSSALSQVTNVLRRLDIVQSLYPSLKAFYIDKPIATQAKFQARCDALNTWSTVLTSLKHHFALLRRWTGSDTLDVSQPFTSNEVPITTGISPRPGSSSEIADGTSFVERLLKEESMQITFEKGFLVTVHAFLGAARDAQVNLSASFKEMNLPTFEKELVPLISFPTKLAQAGLRIRLDYVKKLKDPDVLIIDQMTEDLKLSIGLACTLKRQYEAILEPDPGGNWNLPQCISEDYDSTILAALEDFFKLLHWQFKSGAKGILFKETDVLEAQWATFNDVSETAPGGSSLVAEQLCSLTNKLMVRVTNYFDTQVPSRKMTDQQMISWYGKILESVRLRYRKLQRFARVLTQRFSNSAEYSLDEVPLDRFISCLVATDHFLVYTHSLEEEGIYIVASHSLLERQDLIRKILAEAFHVDEVVNDHGHEAGYLLLLSPQTHFLWNGRVVILSVPKVSLDIKDNRVRLVADGPQRRLNLAKQEFVESLEIFDEDGEVLPHSLSLACLMETQAHLPNVNRELRKISRATNRLAESIIDSVHHVRSSLRHMEGGQELLANWFLYASEHGQHAHRHMDHTSFLKFNRLLIKLAIAWVSFICDDCEPSDRKTFKWAVNALEFTLHRTKRHILHMPDDEFEMLRQKVASCMTLLIHHFDILGARSSNEARKEKEKQEELMKQQIAEMQVAEDDFPIFSSDQDDFSFASVDSKARLFWDKVSRAIRHVEEVRTTNGLEHRTLGKVLNDEIPEDRSLSFLASSSSNISVRWQQGKFIGAGAFGSVYLALNLDSGSLMAVKEIKFQELSGLPNLYSQIKEELSVMEMLHHPNVVEYYGIEVHRDKVYIFEEYCQGGSLATLLENGRIEDEGIIQLYTMQMLDGLAYLHARGIVHRDIKPDNILLDHMGFIKFVDFGAAKILAKNQRTMQRSRRVSDISGFGGMNINVGAMSNGLTGTPMYMSPEVIKNDKRGPHGAMDIWSLGCVVLEFATGKKPWSNLDNEWAIMFHIGVATQHPPLPEPGQLSELGINFIKQCLTIDAIHRPSAKELMLHPWMVELRETLLRYEAAENETAVEIADEAAQVPSHTAVVNEPESHLTNGVTHMIPHVVK</sequence>
<accession>A0A9P6CZ56</accession>
<feature type="binding site" evidence="7">
    <location>
        <position position="952"/>
    </location>
    <ligand>
        <name>ATP</name>
        <dbReference type="ChEBI" id="CHEBI:30616"/>
    </ligand>
</feature>
<dbReference type="PANTHER" id="PTHR48016:SF32">
    <property type="entry name" value="MITOGEN-ACTIVATED PROTEIN KINASE KINASE KINASE 4"/>
    <property type="match status" value="1"/>
</dbReference>
<dbReference type="InterPro" id="IPR011009">
    <property type="entry name" value="Kinase-like_dom_sf"/>
</dbReference>
<evidence type="ECO:0000256" key="8">
    <source>
        <dbReference type="SAM" id="Coils"/>
    </source>
</evidence>
<feature type="coiled-coil region" evidence="8">
    <location>
        <begin position="820"/>
        <end position="847"/>
    </location>
</feature>
<dbReference type="CDD" id="cd06626">
    <property type="entry name" value="STKc_MEKK4"/>
    <property type="match status" value="1"/>
</dbReference>
<evidence type="ECO:0000313" key="11">
    <source>
        <dbReference type="EMBL" id="KAF9478014.1"/>
    </source>
</evidence>
<dbReference type="Gene3D" id="1.10.510.10">
    <property type="entry name" value="Transferase(Phosphotransferase) domain 1"/>
    <property type="match status" value="1"/>
</dbReference>
<comment type="similarity">
    <text evidence="1">Belongs to the protein kinase superfamily. STE Ser/Thr protein kinase family. MAP kinase kinase kinase subfamily.</text>
</comment>
<keyword evidence="8" id="KW-0175">Coiled coil</keyword>
<keyword evidence="12" id="KW-1185">Reference proteome</keyword>
<evidence type="ECO:0000256" key="9">
    <source>
        <dbReference type="SAM" id="MobiDB-lite"/>
    </source>
</evidence>
<evidence type="ECO:0000256" key="4">
    <source>
        <dbReference type="ARBA" id="ARBA00022741"/>
    </source>
</evidence>
<dbReference type="PROSITE" id="PS00108">
    <property type="entry name" value="PROTEIN_KINASE_ST"/>
    <property type="match status" value="1"/>
</dbReference>
<dbReference type="InterPro" id="IPR008271">
    <property type="entry name" value="Ser/Thr_kinase_AS"/>
</dbReference>
<protein>
    <recommendedName>
        <fullName evidence="10">Protein kinase domain-containing protein</fullName>
    </recommendedName>
</protein>
<evidence type="ECO:0000256" key="1">
    <source>
        <dbReference type="ARBA" id="ARBA00006529"/>
    </source>
</evidence>
<dbReference type="InterPro" id="IPR050538">
    <property type="entry name" value="MAP_kinase_kinase_kinase"/>
</dbReference>
<dbReference type="InterPro" id="IPR000719">
    <property type="entry name" value="Prot_kinase_dom"/>
</dbReference>
<feature type="compositionally biased region" description="Basic and acidic residues" evidence="9">
    <location>
        <begin position="1"/>
        <end position="15"/>
    </location>
</feature>
<dbReference type="SMART" id="SM00220">
    <property type="entry name" value="S_TKc"/>
    <property type="match status" value="1"/>
</dbReference>
<keyword evidence="4 7" id="KW-0547">Nucleotide-binding</keyword>
<proteinExistence type="inferred from homology"/>
<gene>
    <name evidence="11" type="ORF">BDN70DRAFT_809571</name>
</gene>
<evidence type="ECO:0000256" key="2">
    <source>
        <dbReference type="ARBA" id="ARBA00022527"/>
    </source>
</evidence>
<dbReference type="EMBL" id="MU155244">
    <property type="protein sequence ID" value="KAF9478014.1"/>
    <property type="molecule type" value="Genomic_DNA"/>
</dbReference>
<keyword evidence="2" id="KW-0723">Serine/threonine-protein kinase</keyword>
<evidence type="ECO:0000256" key="5">
    <source>
        <dbReference type="ARBA" id="ARBA00022777"/>
    </source>
</evidence>
<evidence type="ECO:0000259" key="10">
    <source>
        <dbReference type="PROSITE" id="PS50011"/>
    </source>
</evidence>
<dbReference type="InterPro" id="IPR017441">
    <property type="entry name" value="Protein_kinase_ATP_BS"/>
</dbReference>
<reference evidence="11" key="1">
    <citation type="submission" date="2020-11" db="EMBL/GenBank/DDBJ databases">
        <authorList>
            <consortium name="DOE Joint Genome Institute"/>
            <person name="Ahrendt S."/>
            <person name="Riley R."/>
            <person name="Andreopoulos W."/>
            <person name="Labutti K."/>
            <person name="Pangilinan J."/>
            <person name="Ruiz-Duenas F.J."/>
            <person name="Barrasa J.M."/>
            <person name="Sanchez-Garcia M."/>
            <person name="Camarero S."/>
            <person name="Miyauchi S."/>
            <person name="Serrano A."/>
            <person name="Linde D."/>
            <person name="Babiker R."/>
            <person name="Drula E."/>
            <person name="Ayuso-Fernandez I."/>
            <person name="Pacheco R."/>
            <person name="Padilla G."/>
            <person name="Ferreira P."/>
            <person name="Barriuso J."/>
            <person name="Kellner H."/>
            <person name="Castanera R."/>
            <person name="Alfaro M."/>
            <person name="Ramirez L."/>
            <person name="Pisabarro A.G."/>
            <person name="Kuo A."/>
            <person name="Tritt A."/>
            <person name="Lipzen A."/>
            <person name="He G."/>
            <person name="Yan M."/>
            <person name="Ng V."/>
            <person name="Cullen D."/>
            <person name="Martin F."/>
            <person name="Rosso M.-N."/>
            <person name="Henrissat B."/>
            <person name="Hibbett D."/>
            <person name="Martinez A.T."/>
            <person name="Grigoriev I.V."/>
        </authorList>
    </citation>
    <scope>NUCLEOTIDE SEQUENCE</scope>
    <source>
        <strain evidence="11">CIRM-BRFM 674</strain>
    </source>
</reference>
<evidence type="ECO:0000256" key="3">
    <source>
        <dbReference type="ARBA" id="ARBA00022679"/>
    </source>
</evidence>
<feature type="region of interest" description="Disordered" evidence="9">
    <location>
        <begin position="1"/>
        <end position="35"/>
    </location>
</feature>
<dbReference type="Proteomes" id="UP000807469">
    <property type="component" value="Unassembled WGS sequence"/>
</dbReference>
<evidence type="ECO:0000313" key="12">
    <source>
        <dbReference type="Proteomes" id="UP000807469"/>
    </source>
</evidence>
<dbReference type="PANTHER" id="PTHR48016">
    <property type="entry name" value="MAP KINASE KINASE KINASE SSK2-RELATED-RELATED"/>
    <property type="match status" value="1"/>
</dbReference>
<organism evidence="11 12">
    <name type="scientific">Pholiota conissans</name>
    <dbReference type="NCBI Taxonomy" id="109636"/>
    <lineage>
        <taxon>Eukaryota</taxon>
        <taxon>Fungi</taxon>
        <taxon>Dikarya</taxon>
        <taxon>Basidiomycota</taxon>
        <taxon>Agaricomycotina</taxon>
        <taxon>Agaricomycetes</taxon>
        <taxon>Agaricomycetidae</taxon>
        <taxon>Agaricales</taxon>
        <taxon>Agaricineae</taxon>
        <taxon>Strophariaceae</taxon>
        <taxon>Pholiota</taxon>
    </lineage>
</organism>
<feature type="domain" description="Protein kinase" evidence="10">
    <location>
        <begin position="923"/>
        <end position="1206"/>
    </location>
</feature>
<dbReference type="GO" id="GO:0004674">
    <property type="term" value="F:protein serine/threonine kinase activity"/>
    <property type="evidence" value="ECO:0007669"/>
    <property type="project" value="UniProtKB-KW"/>
</dbReference>